<dbReference type="Proteomes" id="UP001499989">
    <property type="component" value="Unassembled WGS sequence"/>
</dbReference>
<comment type="caution">
    <text evidence="1">The sequence shown here is derived from an EMBL/GenBank/DDBJ whole genome shotgun (WGS) entry which is preliminary data.</text>
</comment>
<organism evidence="1 2">
    <name type="scientific">Streptomyces violaceolatus</name>
    <dbReference type="NCBI Taxonomy" id="67378"/>
    <lineage>
        <taxon>Bacteria</taxon>
        <taxon>Bacillati</taxon>
        <taxon>Actinomycetota</taxon>
        <taxon>Actinomycetes</taxon>
        <taxon>Kitasatosporales</taxon>
        <taxon>Streptomycetaceae</taxon>
        <taxon>Streptomyces</taxon>
        <taxon>Streptomyces violaceoruber group</taxon>
    </lineage>
</organism>
<dbReference type="EMBL" id="BAAASK010000044">
    <property type="protein sequence ID" value="GAA2703766.1"/>
    <property type="molecule type" value="Genomic_DNA"/>
</dbReference>
<evidence type="ECO:0000313" key="1">
    <source>
        <dbReference type="EMBL" id="GAA2703766.1"/>
    </source>
</evidence>
<evidence type="ECO:0000313" key="2">
    <source>
        <dbReference type="Proteomes" id="UP001499989"/>
    </source>
</evidence>
<name>A0ABN3TG61_9ACTN</name>
<accession>A0ABN3TG61</accession>
<sequence>MTQPTITDLATALDDTGRVDVVLGAAWDALDAVGRLADTLTFDEGSDEMQAMLVGIKCADARRLLPLPEHGRPLETGAPGPGRAGLEPYGALLRHVDAALRRLTSVPECAADAQQLALVADHAAAAADLLMTVRQDGGQAS</sequence>
<keyword evidence="2" id="KW-1185">Reference proteome</keyword>
<gene>
    <name evidence="1" type="ORF">GCM10010310_76650</name>
</gene>
<protein>
    <submittedName>
        <fullName evidence="1">Uncharacterized protein</fullName>
    </submittedName>
</protein>
<proteinExistence type="predicted"/>
<reference evidence="1 2" key="1">
    <citation type="journal article" date="2019" name="Int. J. Syst. Evol. Microbiol.">
        <title>The Global Catalogue of Microorganisms (GCM) 10K type strain sequencing project: providing services to taxonomists for standard genome sequencing and annotation.</title>
        <authorList>
            <consortium name="The Broad Institute Genomics Platform"/>
            <consortium name="The Broad Institute Genome Sequencing Center for Infectious Disease"/>
            <person name="Wu L."/>
            <person name="Ma J."/>
        </authorList>
    </citation>
    <scope>NUCLEOTIDE SEQUENCE [LARGE SCALE GENOMIC DNA]</scope>
    <source>
        <strain evidence="1 2">JCM 4531</strain>
    </source>
</reference>
<dbReference type="RefSeq" id="WP_189285435.1">
    <property type="nucleotide sequence ID" value="NZ_BAAASK010000044.1"/>
</dbReference>